<name>A0A0N7JVK3_9BURK</name>
<geneLocation type="plasmid" evidence="2"/>
<organism evidence="1 2">
    <name type="scientific">Paraburkholderia caribensis MBA4</name>
    <dbReference type="NCBI Taxonomy" id="1323664"/>
    <lineage>
        <taxon>Bacteria</taxon>
        <taxon>Pseudomonadati</taxon>
        <taxon>Pseudomonadota</taxon>
        <taxon>Betaproteobacteria</taxon>
        <taxon>Burkholderiales</taxon>
        <taxon>Burkholderiaceae</taxon>
        <taxon>Paraburkholderia</taxon>
    </lineage>
</organism>
<keyword evidence="1" id="KW-0614">Plasmid</keyword>
<reference evidence="1 2" key="1">
    <citation type="journal article" date="2014" name="Genome Announc.">
        <title>Draft Genome Sequence of the Haloacid-Degrading Burkholderia caribensis Strain MBA4.</title>
        <authorList>
            <person name="Pan Y."/>
            <person name="Kong K.F."/>
            <person name="Tsang J.S."/>
        </authorList>
    </citation>
    <scope>NUCLEOTIDE SEQUENCE [LARGE SCALE GENOMIC DNA]</scope>
    <source>
        <strain evidence="1 2">MBA4</strain>
        <plasmid evidence="2">Plasmid</plasmid>
    </source>
</reference>
<protein>
    <submittedName>
        <fullName evidence="1">Uncharacterized protein</fullName>
    </submittedName>
</protein>
<proteinExistence type="predicted"/>
<dbReference type="EMBL" id="CP012748">
    <property type="protein sequence ID" value="ALL69453.1"/>
    <property type="molecule type" value="Genomic_DNA"/>
</dbReference>
<dbReference type="KEGG" id="bcai:K788_0005062"/>
<evidence type="ECO:0000313" key="1">
    <source>
        <dbReference type="EMBL" id="ALL69453.1"/>
    </source>
</evidence>
<accession>A0A0N7JVK3</accession>
<dbReference type="AlphaFoldDB" id="A0A0N7JVK3"/>
<evidence type="ECO:0000313" key="2">
    <source>
        <dbReference type="Proteomes" id="UP000019146"/>
    </source>
</evidence>
<dbReference type="Proteomes" id="UP000019146">
    <property type="component" value="Plasmid unnamed"/>
</dbReference>
<sequence>MSVKAQLTVNGGTLLFFENASHCVRSPTFADRFIEAA</sequence>
<gene>
    <name evidence="1" type="ORF">K788_0005062</name>
</gene>